<dbReference type="InterPro" id="IPR004701">
    <property type="entry name" value="PTS_EIIA_man-typ"/>
</dbReference>
<organism evidence="9 10">
    <name type="scientific">Clostridium innocuum</name>
    <dbReference type="NCBI Taxonomy" id="1522"/>
    <lineage>
        <taxon>Bacteria</taxon>
        <taxon>Bacillati</taxon>
        <taxon>Bacillota</taxon>
        <taxon>Clostridia</taxon>
        <taxon>Eubacteriales</taxon>
        <taxon>Clostridiaceae</taxon>
        <taxon>Clostridium</taxon>
    </lineage>
</organism>
<dbReference type="AlphaFoldDB" id="A0A099I973"/>
<dbReference type="GO" id="GO:0005737">
    <property type="term" value="C:cytoplasm"/>
    <property type="evidence" value="ECO:0007669"/>
    <property type="project" value="UniProtKB-SubCell"/>
</dbReference>
<proteinExistence type="predicted"/>
<dbReference type="Proteomes" id="UP000030008">
    <property type="component" value="Unassembled WGS sequence"/>
</dbReference>
<dbReference type="InterPro" id="IPR033887">
    <property type="entry name" value="PTS_IIA_man"/>
</dbReference>
<dbReference type="Pfam" id="PF03610">
    <property type="entry name" value="EIIA-man"/>
    <property type="match status" value="1"/>
</dbReference>
<dbReference type="InterPro" id="IPR036662">
    <property type="entry name" value="PTS_EIIA_man-typ_sf"/>
</dbReference>
<keyword evidence="2" id="KW-0813">Transport</keyword>
<keyword evidence="4" id="KW-0762">Sugar transport</keyword>
<dbReference type="GO" id="GO:0009401">
    <property type="term" value="P:phosphoenolpyruvate-dependent sugar phosphotransferase system"/>
    <property type="evidence" value="ECO:0007669"/>
    <property type="project" value="UniProtKB-KW"/>
</dbReference>
<evidence type="ECO:0000256" key="3">
    <source>
        <dbReference type="ARBA" id="ARBA00022490"/>
    </source>
</evidence>
<keyword evidence="3" id="KW-0963">Cytoplasm</keyword>
<evidence type="ECO:0000256" key="2">
    <source>
        <dbReference type="ARBA" id="ARBA00022448"/>
    </source>
</evidence>
<evidence type="ECO:0000313" key="10">
    <source>
        <dbReference type="Proteomes" id="UP000030008"/>
    </source>
</evidence>
<sequence length="131" mass="14492">MKHIVIGAHGNLAEAFLETVRMIAGKEQTSCIHAIGMKENMDPQAFIKKAEELIDEDRDGEYLLLADLFGASPCNSLLMAFQHCRYRLVTGLNLGMVLEVLFQFDDMSLEEAAEHMVEIGKGGIQNVILPA</sequence>
<evidence type="ECO:0000313" key="9">
    <source>
        <dbReference type="EMBL" id="KGJ53398.1"/>
    </source>
</evidence>
<evidence type="ECO:0000256" key="1">
    <source>
        <dbReference type="ARBA" id="ARBA00004496"/>
    </source>
</evidence>
<gene>
    <name evidence="9" type="ORF">CIAN88_09505</name>
</gene>
<keyword evidence="6" id="KW-0598">Phosphotransferase system</keyword>
<evidence type="ECO:0000259" key="8">
    <source>
        <dbReference type="PROSITE" id="PS51096"/>
    </source>
</evidence>
<dbReference type="InterPro" id="IPR051471">
    <property type="entry name" value="Bacterial_PTS_sugar_comp"/>
</dbReference>
<comment type="subcellular location">
    <subcellularLocation>
        <location evidence="1">Cytoplasm</location>
    </subcellularLocation>
</comment>
<dbReference type="Gene3D" id="3.40.50.510">
    <property type="entry name" value="Phosphotransferase system, mannose-type IIA component"/>
    <property type="match status" value="1"/>
</dbReference>
<feature type="domain" description="PTS EIIA type-4" evidence="8">
    <location>
        <begin position="1"/>
        <end position="124"/>
    </location>
</feature>
<dbReference type="EMBL" id="JQIF01000040">
    <property type="protein sequence ID" value="KGJ53398.1"/>
    <property type="molecule type" value="Genomic_DNA"/>
</dbReference>
<reference evidence="9 10" key="1">
    <citation type="submission" date="2014-08" db="EMBL/GenBank/DDBJ databases">
        <title>Clostridium innocuum, an unnegligible vancomycin-resistant pathogen causing extra-intestinal infections.</title>
        <authorList>
            <person name="Feng Y."/>
            <person name="Chiu C.-H."/>
        </authorList>
    </citation>
    <scope>NUCLEOTIDE SEQUENCE [LARGE SCALE GENOMIC DNA]</scope>
    <source>
        <strain evidence="9 10">AN88</strain>
    </source>
</reference>
<dbReference type="SUPFAM" id="SSF53062">
    <property type="entry name" value="PTS system fructose IIA component-like"/>
    <property type="match status" value="1"/>
</dbReference>
<evidence type="ECO:0000256" key="4">
    <source>
        <dbReference type="ARBA" id="ARBA00022597"/>
    </source>
</evidence>
<protein>
    <submittedName>
        <fullName evidence="9">PTS fructose transporter subunit IIA</fullName>
    </submittedName>
</protein>
<evidence type="ECO:0000256" key="7">
    <source>
        <dbReference type="ARBA" id="ARBA00022777"/>
    </source>
</evidence>
<name>A0A099I973_CLOIN</name>
<dbReference type="PROSITE" id="PS51096">
    <property type="entry name" value="PTS_EIIA_TYPE_4"/>
    <property type="match status" value="1"/>
</dbReference>
<dbReference type="PANTHER" id="PTHR33799:SF1">
    <property type="entry name" value="PTS SYSTEM MANNOSE-SPECIFIC EIIAB COMPONENT-RELATED"/>
    <property type="match status" value="1"/>
</dbReference>
<comment type="caution">
    <text evidence="9">The sequence shown here is derived from an EMBL/GenBank/DDBJ whole genome shotgun (WGS) entry which is preliminary data.</text>
</comment>
<dbReference type="CDD" id="cd00006">
    <property type="entry name" value="PTS_IIA_man"/>
    <property type="match status" value="1"/>
</dbReference>
<dbReference type="PANTHER" id="PTHR33799">
    <property type="entry name" value="PTS PERMEASE-RELATED-RELATED"/>
    <property type="match status" value="1"/>
</dbReference>
<keyword evidence="5" id="KW-0808">Transferase</keyword>
<dbReference type="GO" id="GO:0016020">
    <property type="term" value="C:membrane"/>
    <property type="evidence" value="ECO:0007669"/>
    <property type="project" value="InterPro"/>
</dbReference>
<dbReference type="GO" id="GO:0016301">
    <property type="term" value="F:kinase activity"/>
    <property type="evidence" value="ECO:0007669"/>
    <property type="project" value="UniProtKB-KW"/>
</dbReference>
<evidence type="ECO:0000256" key="5">
    <source>
        <dbReference type="ARBA" id="ARBA00022679"/>
    </source>
</evidence>
<keyword evidence="7" id="KW-0418">Kinase</keyword>
<dbReference type="RefSeq" id="WP_044905164.1">
    <property type="nucleotide sequence ID" value="NZ_JQIF01000040.1"/>
</dbReference>
<evidence type="ECO:0000256" key="6">
    <source>
        <dbReference type="ARBA" id="ARBA00022683"/>
    </source>
</evidence>
<accession>A0A099I973</accession>